<dbReference type="InterPro" id="IPR010451">
    <property type="entry name" value="Acetoacetate_decarboxylase"/>
</dbReference>
<name>A0A6B0T521_9EURY</name>
<dbReference type="GO" id="GO:0016829">
    <property type="term" value="F:lyase activity"/>
    <property type="evidence" value="ECO:0007669"/>
    <property type="project" value="InterPro"/>
</dbReference>
<dbReference type="EMBL" id="WUUT01000002">
    <property type="protein sequence ID" value="MXR51276.1"/>
    <property type="molecule type" value="Genomic_DNA"/>
</dbReference>
<protein>
    <submittedName>
        <fullName evidence="2">Acetoacetate decarboxylase</fullName>
    </submittedName>
</protein>
<dbReference type="Proteomes" id="UP000466535">
    <property type="component" value="Unassembled WGS sequence"/>
</dbReference>
<dbReference type="AlphaFoldDB" id="A0A6B0T521"/>
<comment type="caution">
    <text evidence="2">The sequence shown here is derived from an EMBL/GenBank/DDBJ whole genome shotgun (WGS) entry which is preliminary data.</text>
</comment>
<feature type="region of interest" description="Disordered" evidence="1">
    <location>
        <begin position="1"/>
        <end position="20"/>
    </location>
</feature>
<keyword evidence="3" id="KW-1185">Reference proteome</keyword>
<evidence type="ECO:0000313" key="3">
    <source>
        <dbReference type="Proteomes" id="UP000466535"/>
    </source>
</evidence>
<dbReference type="SUPFAM" id="SSF160104">
    <property type="entry name" value="Acetoacetate decarboxylase-like"/>
    <property type="match status" value="1"/>
</dbReference>
<organism evidence="2 3">
    <name type="scientific">Halovenus carboxidivorans</name>
    <dbReference type="NCBI Taxonomy" id="2692199"/>
    <lineage>
        <taxon>Archaea</taxon>
        <taxon>Methanobacteriati</taxon>
        <taxon>Methanobacteriota</taxon>
        <taxon>Stenosarchaea group</taxon>
        <taxon>Halobacteria</taxon>
        <taxon>Halobacteriales</taxon>
        <taxon>Haloarculaceae</taxon>
        <taxon>Halovenus</taxon>
    </lineage>
</organism>
<dbReference type="RefSeq" id="WP_159763418.1">
    <property type="nucleotide sequence ID" value="NZ_WUUT01000002.1"/>
</dbReference>
<dbReference type="InterPro" id="IPR023375">
    <property type="entry name" value="ADC_dom_sf"/>
</dbReference>
<proteinExistence type="predicted"/>
<gene>
    <name evidence="2" type="ORF">GRX03_06615</name>
</gene>
<evidence type="ECO:0000256" key="1">
    <source>
        <dbReference type="SAM" id="MobiDB-lite"/>
    </source>
</evidence>
<reference evidence="2 3" key="1">
    <citation type="submission" date="2019-12" db="EMBL/GenBank/DDBJ databases">
        <title>Isolation and characterization of three novel carbon monoxide-oxidizing members of Halobacteria from salione crusts and soils.</title>
        <authorList>
            <person name="Myers M.R."/>
            <person name="King G.M."/>
        </authorList>
    </citation>
    <scope>NUCLEOTIDE SEQUENCE [LARGE SCALE GENOMIC DNA]</scope>
    <source>
        <strain evidence="2 3">WSH3</strain>
    </source>
</reference>
<evidence type="ECO:0000313" key="2">
    <source>
        <dbReference type="EMBL" id="MXR51276.1"/>
    </source>
</evidence>
<accession>A0A6B0T521</accession>
<dbReference type="Gene3D" id="2.40.400.10">
    <property type="entry name" value="Acetoacetate decarboxylase-like"/>
    <property type="match status" value="1"/>
</dbReference>
<sequence length="262" mass="28718">MSDAPTPPTYDGMPPGEQIPAPQLVRDARALVVGYEADPDALESVLPPGLEPHPNNRIQMNMYRVETATQTSHLPPYSLTYLCVEVAGHDSTALSESGGEMDIPGRYWVGYWNDSPRMQSFVRETMGIPCMPGVCRWERDGDELTSTLSVDGDPVITATASVDDEQIDTLSGHLNYYSRRQIPDPSGAGAQIDELVEIPIPFTCDLATAQVSEVEFAFPDGSSFQRFAPVEPISTPSVLYGDITITYSQGRQVRDYRAARAE</sequence>
<dbReference type="OrthoDB" id="180993at2157"/>
<dbReference type="Pfam" id="PF06314">
    <property type="entry name" value="ADC"/>
    <property type="match status" value="1"/>
</dbReference>